<dbReference type="InParanoid" id="A0A2V0PIZ2"/>
<dbReference type="SUPFAM" id="SSF144232">
    <property type="entry name" value="HIT/MYND zinc finger-like"/>
    <property type="match status" value="1"/>
</dbReference>
<evidence type="ECO:0000259" key="5">
    <source>
        <dbReference type="PROSITE" id="PS50865"/>
    </source>
</evidence>
<dbReference type="PROSITE" id="PS01360">
    <property type="entry name" value="ZF_MYND_1"/>
    <property type="match status" value="1"/>
</dbReference>
<accession>A0A2V0PIZ2</accession>
<dbReference type="Gene3D" id="6.10.140.2220">
    <property type="match status" value="1"/>
</dbReference>
<reference evidence="6 7" key="1">
    <citation type="journal article" date="2018" name="Sci. Rep.">
        <title>Raphidocelis subcapitata (=Pseudokirchneriella subcapitata) provides an insight into genome evolution and environmental adaptations in the Sphaeropleales.</title>
        <authorList>
            <person name="Suzuki S."/>
            <person name="Yamaguchi H."/>
            <person name="Nakajima N."/>
            <person name="Kawachi M."/>
        </authorList>
    </citation>
    <scope>NUCLEOTIDE SEQUENCE [LARGE SCALE GENOMIC DNA]</scope>
    <source>
        <strain evidence="6 7">NIES-35</strain>
    </source>
</reference>
<evidence type="ECO:0000313" key="7">
    <source>
        <dbReference type="Proteomes" id="UP000247498"/>
    </source>
</evidence>
<dbReference type="PROSITE" id="PS50865">
    <property type="entry name" value="ZF_MYND_2"/>
    <property type="match status" value="1"/>
</dbReference>
<dbReference type="InterPro" id="IPR002893">
    <property type="entry name" value="Znf_MYND"/>
</dbReference>
<gene>
    <name evidence="6" type="ORF">Rsub_12389</name>
</gene>
<protein>
    <recommendedName>
        <fullName evidence="5">MYND-type domain-containing protein</fullName>
    </recommendedName>
</protein>
<sequence length="211" mass="23716">MANSLENRQYFPAFAELPIVDEFLDPNYYMEVAGGGILPTKTWCFFAEIMDDSLSQMPEFFNRCEVRDITGETCSVLFGNDAGVFDFRELRVGVSLFVRYACKCYFSDLATQVLKVDDLSMAKVIAAPPDLLLGLSQYYYGDRGRCAGCRQALPAAGGLSWCPGCSAAAYCRDDCMQRHAREHRDHCHLCSELSSVLSIDFDRFVEPVPFR</sequence>
<evidence type="ECO:0000256" key="1">
    <source>
        <dbReference type="ARBA" id="ARBA00022723"/>
    </source>
</evidence>
<dbReference type="OrthoDB" id="265717at2759"/>
<comment type="caution">
    <text evidence="6">The sequence shown here is derived from an EMBL/GenBank/DDBJ whole genome shotgun (WGS) entry which is preliminary data.</text>
</comment>
<organism evidence="6 7">
    <name type="scientific">Raphidocelis subcapitata</name>
    <dbReference type="NCBI Taxonomy" id="307507"/>
    <lineage>
        <taxon>Eukaryota</taxon>
        <taxon>Viridiplantae</taxon>
        <taxon>Chlorophyta</taxon>
        <taxon>core chlorophytes</taxon>
        <taxon>Chlorophyceae</taxon>
        <taxon>CS clade</taxon>
        <taxon>Sphaeropleales</taxon>
        <taxon>Selenastraceae</taxon>
        <taxon>Raphidocelis</taxon>
    </lineage>
</organism>
<keyword evidence="1" id="KW-0479">Metal-binding</keyword>
<dbReference type="EMBL" id="BDRX01000172">
    <property type="protein sequence ID" value="GBF99761.1"/>
    <property type="molecule type" value="Genomic_DNA"/>
</dbReference>
<dbReference type="Proteomes" id="UP000247498">
    <property type="component" value="Unassembled WGS sequence"/>
</dbReference>
<evidence type="ECO:0000256" key="2">
    <source>
        <dbReference type="ARBA" id="ARBA00022771"/>
    </source>
</evidence>
<dbReference type="AlphaFoldDB" id="A0A2V0PIZ2"/>
<evidence type="ECO:0000256" key="3">
    <source>
        <dbReference type="ARBA" id="ARBA00022833"/>
    </source>
</evidence>
<keyword evidence="7" id="KW-1185">Reference proteome</keyword>
<name>A0A2V0PIZ2_9CHLO</name>
<evidence type="ECO:0000313" key="6">
    <source>
        <dbReference type="EMBL" id="GBF99761.1"/>
    </source>
</evidence>
<evidence type="ECO:0000256" key="4">
    <source>
        <dbReference type="PROSITE-ProRule" id="PRU00134"/>
    </source>
</evidence>
<proteinExistence type="predicted"/>
<keyword evidence="2 4" id="KW-0863">Zinc-finger</keyword>
<keyword evidence="3" id="KW-0862">Zinc</keyword>
<dbReference type="GO" id="GO:0008270">
    <property type="term" value="F:zinc ion binding"/>
    <property type="evidence" value="ECO:0007669"/>
    <property type="project" value="UniProtKB-KW"/>
</dbReference>
<feature type="domain" description="MYND-type" evidence="5">
    <location>
        <begin position="146"/>
        <end position="187"/>
    </location>
</feature>